<evidence type="ECO:0000256" key="4">
    <source>
        <dbReference type="ARBA" id="ARBA00023002"/>
    </source>
</evidence>
<dbReference type="GO" id="GO:0016491">
    <property type="term" value="F:oxidoreductase activity"/>
    <property type="evidence" value="ECO:0007669"/>
    <property type="project" value="UniProtKB-KW"/>
</dbReference>
<evidence type="ECO:0000256" key="3">
    <source>
        <dbReference type="ARBA" id="ARBA00022833"/>
    </source>
</evidence>
<dbReference type="PANTHER" id="PTHR42813">
    <property type="entry name" value="ZINC-TYPE ALCOHOL DEHYDROGENASE-LIKE"/>
    <property type="match status" value="1"/>
</dbReference>
<name>A0A4U7J8D5_9FIRM</name>
<keyword evidence="2 5" id="KW-0479">Metal-binding</keyword>
<comment type="similarity">
    <text evidence="5">Belongs to the zinc-containing alcohol dehydrogenase family.</text>
</comment>
<evidence type="ECO:0000256" key="2">
    <source>
        <dbReference type="ARBA" id="ARBA00022723"/>
    </source>
</evidence>
<dbReference type="Gene3D" id="3.90.180.10">
    <property type="entry name" value="Medium-chain alcohol dehydrogenases, catalytic domain"/>
    <property type="match status" value="1"/>
</dbReference>
<dbReference type="SMART" id="SM00829">
    <property type="entry name" value="PKS_ER"/>
    <property type="match status" value="1"/>
</dbReference>
<dbReference type="KEGG" id="rher:EHE19_006800"/>
<dbReference type="SUPFAM" id="SSF50129">
    <property type="entry name" value="GroES-like"/>
    <property type="match status" value="1"/>
</dbReference>
<evidence type="ECO:0000259" key="6">
    <source>
        <dbReference type="SMART" id="SM00829"/>
    </source>
</evidence>
<protein>
    <submittedName>
        <fullName evidence="7">Alcohol dehydrogenase catalytic domain-containing protein</fullName>
    </submittedName>
</protein>
<dbReference type="EMBL" id="CP061336">
    <property type="protein sequence ID" value="QNU68133.1"/>
    <property type="molecule type" value="Genomic_DNA"/>
</dbReference>
<organism evidence="7 8">
    <name type="scientific">Ruminiclostridium herbifermentans</name>
    <dbReference type="NCBI Taxonomy" id="2488810"/>
    <lineage>
        <taxon>Bacteria</taxon>
        <taxon>Bacillati</taxon>
        <taxon>Bacillota</taxon>
        <taxon>Clostridia</taxon>
        <taxon>Eubacteriales</taxon>
        <taxon>Oscillospiraceae</taxon>
        <taxon>Ruminiclostridium</taxon>
    </lineage>
</organism>
<keyword evidence="3 5" id="KW-0862">Zinc</keyword>
<accession>A0A4U7J8D5</accession>
<dbReference type="GO" id="GO:0008270">
    <property type="term" value="F:zinc ion binding"/>
    <property type="evidence" value="ECO:0007669"/>
    <property type="project" value="InterPro"/>
</dbReference>
<keyword evidence="8" id="KW-1185">Reference proteome</keyword>
<evidence type="ECO:0000313" key="7">
    <source>
        <dbReference type="EMBL" id="QNU68133.1"/>
    </source>
</evidence>
<dbReference type="AlphaFoldDB" id="A0A4U7J8D5"/>
<dbReference type="Pfam" id="PF00107">
    <property type="entry name" value="ADH_zinc_N"/>
    <property type="match status" value="1"/>
</dbReference>
<reference evidence="7 8" key="1">
    <citation type="submission" date="2020-09" db="EMBL/GenBank/DDBJ databases">
        <title>Characterization and genome sequencing of Ruminiclostridium sp. nov. MA18.</title>
        <authorList>
            <person name="Rettenmaier R."/>
            <person name="Kowollik M.-L."/>
            <person name="Liebl W."/>
            <person name="Zverlov V."/>
        </authorList>
    </citation>
    <scope>NUCLEOTIDE SEQUENCE [LARGE SCALE GENOMIC DNA]</scope>
    <source>
        <strain evidence="7 8">MA18</strain>
    </source>
</reference>
<dbReference type="OrthoDB" id="9769198at2"/>
<dbReference type="InterPro" id="IPR036291">
    <property type="entry name" value="NAD(P)-bd_dom_sf"/>
</dbReference>
<evidence type="ECO:0000256" key="5">
    <source>
        <dbReference type="RuleBase" id="RU361277"/>
    </source>
</evidence>
<dbReference type="SUPFAM" id="SSF51735">
    <property type="entry name" value="NAD(P)-binding Rossmann-fold domains"/>
    <property type="match status" value="1"/>
</dbReference>
<comment type="cofactor">
    <cofactor evidence="1 5">
        <name>Zn(2+)</name>
        <dbReference type="ChEBI" id="CHEBI:29105"/>
    </cofactor>
</comment>
<keyword evidence="4" id="KW-0560">Oxidoreductase</keyword>
<dbReference type="PROSITE" id="PS00059">
    <property type="entry name" value="ADH_ZINC"/>
    <property type="match status" value="1"/>
</dbReference>
<feature type="domain" description="Enoyl reductase (ER)" evidence="6">
    <location>
        <begin position="15"/>
        <end position="345"/>
    </location>
</feature>
<evidence type="ECO:0000313" key="8">
    <source>
        <dbReference type="Proteomes" id="UP000306409"/>
    </source>
</evidence>
<dbReference type="InterPro" id="IPR013149">
    <property type="entry name" value="ADH-like_C"/>
</dbReference>
<dbReference type="Proteomes" id="UP000306409">
    <property type="component" value="Chromosome"/>
</dbReference>
<dbReference type="Pfam" id="PF08240">
    <property type="entry name" value="ADH_N"/>
    <property type="match status" value="1"/>
</dbReference>
<gene>
    <name evidence="7" type="ORF">EHE19_006800</name>
</gene>
<dbReference type="Gene3D" id="3.40.50.720">
    <property type="entry name" value="NAD(P)-binding Rossmann-like Domain"/>
    <property type="match status" value="1"/>
</dbReference>
<dbReference type="InterPro" id="IPR002328">
    <property type="entry name" value="ADH_Zn_CS"/>
</dbReference>
<dbReference type="RefSeq" id="WP_137698864.1">
    <property type="nucleotide sequence ID" value="NZ_CP061336.1"/>
</dbReference>
<sequence length="347" mass="37510">MKGLYFPQLHKYELRNVEKPCLLKDTDVIVKITLTTICGSDLHLIHGMIPTTPGYVLGHEYVGIVEQTGSAVKNFKPGDRVIGPPSPFCGTCENCIDGDFSHCINGGIHGTGIEMGNLPGTHAEYIRVPFADTCLVHVPDILEDEQVIFISDILSTGYTAVVRGKVNPGDSVVVFGAGPVGLCAVVAAKLFNPLQIIVVGRKDKFRMDMAAKLGATHILSSIEDDVLEEIMKLTNGRGADVAIDASGSESAIQQAVRCVKINGNVSLVGITGTDITLPLSQIFMRNVNINMGLAHEGYMQRLINLVLSGHIDLSSLITHRMRLDDVVEAVELFEKRSENVVKVVIKP</sequence>
<dbReference type="InterPro" id="IPR013154">
    <property type="entry name" value="ADH-like_N"/>
</dbReference>
<dbReference type="InterPro" id="IPR011032">
    <property type="entry name" value="GroES-like_sf"/>
</dbReference>
<evidence type="ECO:0000256" key="1">
    <source>
        <dbReference type="ARBA" id="ARBA00001947"/>
    </source>
</evidence>
<proteinExistence type="inferred from homology"/>
<dbReference type="InterPro" id="IPR020843">
    <property type="entry name" value="ER"/>
</dbReference>